<name>A0A7W5ZS30_9BACT</name>
<protein>
    <submittedName>
        <fullName evidence="3">Pimeloyl-ACP methyl ester carboxylesterase</fullName>
    </submittedName>
</protein>
<dbReference type="InterPro" id="IPR000801">
    <property type="entry name" value="Esterase-like"/>
</dbReference>
<proteinExistence type="predicted"/>
<sequence length="820" mass="90908">MRTCFYFFIISFCFISLNTLHAQTTHSFTEGLVVGPCHQYGREAIYTDQLTYQLIQKTFVKPIEGAVLLTNEKGQELKWQKITADTAKRFRHAALSNGYVYLTYQSPKETVALLNVAGHAGLYFNGIPRGGDANRYEYMYSPVKIKKGLNELIVRVGMGGRFQGISARLVFPEKPISLSLPDITLPHVVLGENSEPIWGGIVLFNATEKPLTGLKIRSLVQGKEIITDLPTITSLNSRKVGFKIDASAVTQRGDLTCEVSVLQNGKVVDTKTLTLQAVNNKEHYSQTFVSGIDGSVQYYGVAPQKGEKTDSSALFLSVHGAGVEAIGQARAYKPKDWGTLVAPTNRRPRGFNWEDWGRLDALEVLAIAEKKFQPHPQKIYLTGHSMGGHGTWYLGATFPGKWAGIAPCAGYPTLMGYGSADGKIPENSTNPVEQLLLRASNPSNVMALAQNYKASGVYILHGDADRTVSVEYARTMRNTLGAFHNDFSYYEYPNGSHWYGDHSVDWAPLFDYFKWHRSKKAEDADVLDFTTANPAISSHYHWIGVEQQIRPLQYSRIQAKRMPNEKTLAITTDNVQTLTVHPSAFLANQSFKLKIDNQEITGTFQLNNQPLYFAKKDKWEATEKPSIQQKGAHRNGTFKTAFNHRMVFVYGTTGTKEENEWAYNKARYDAETWYYRGNGAVDVISDKEFSLAAYADRGVVVFGNATTNSAWNLVLGQCPIQVQKGSMKVGNETLSGDDLGGYFIYPRPDSPLASVAAVTGTGLAGMMATESNQYFTGGSGFPDYFIFSAAMLKEGTKGVKMAGFFDNQWKFSPADVVKVP</sequence>
<dbReference type="AlphaFoldDB" id="A0A7W5ZS30"/>
<dbReference type="PANTHER" id="PTHR43037:SF4">
    <property type="entry name" value="PEPTIDASE S9 PROLYL OLIGOPEPTIDASE CATALYTIC DOMAIN-CONTAINING PROTEIN"/>
    <property type="match status" value="1"/>
</dbReference>
<dbReference type="SUPFAM" id="SSF53474">
    <property type="entry name" value="alpha/beta-Hydrolases"/>
    <property type="match status" value="2"/>
</dbReference>
<evidence type="ECO:0000313" key="3">
    <source>
        <dbReference type="EMBL" id="MBB3841720.1"/>
    </source>
</evidence>
<reference evidence="3 4" key="1">
    <citation type="submission" date="2020-08" db="EMBL/GenBank/DDBJ databases">
        <title>Genomic Encyclopedia of Type Strains, Phase IV (KMG-IV): sequencing the most valuable type-strain genomes for metagenomic binning, comparative biology and taxonomic classification.</title>
        <authorList>
            <person name="Goeker M."/>
        </authorList>
    </citation>
    <scope>NUCLEOTIDE SEQUENCE [LARGE SCALE GENOMIC DNA]</scope>
    <source>
        <strain evidence="3 4">DSM 17976</strain>
    </source>
</reference>
<dbReference type="RefSeq" id="WP_183979572.1">
    <property type="nucleotide sequence ID" value="NZ_JACIBY010000020.1"/>
</dbReference>
<dbReference type="InterPro" id="IPR050955">
    <property type="entry name" value="Plant_Biomass_Hydrol_Est"/>
</dbReference>
<feature type="chain" id="PRO_5030597215" evidence="2">
    <location>
        <begin position="23"/>
        <end position="820"/>
    </location>
</feature>
<dbReference type="Proteomes" id="UP000541352">
    <property type="component" value="Unassembled WGS sequence"/>
</dbReference>
<keyword evidence="4" id="KW-1185">Reference proteome</keyword>
<dbReference type="PANTHER" id="PTHR43037">
    <property type="entry name" value="UNNAMED PRODUCT-RELATED"/>
    <property type="match status" value="1"/>
</dbReference>
<keyword evidence="1 2" id="KW-0732">Signal</keyword>
<evidence type="ECO:0000256" key="2">
    <source>
        <dbReference type="SAM" id="SignalP"/>
    </source>
</evidence>
<dbReference type="EMBL" id="JACIBY010000020">
    <property type="protein sequence ID" value="MBB3841720.1"/>
    <property type="molecule type" value="Genomic_DNA"/>
</dbReference>
<dbReference type="Pfam" id="PF00756">
    <property type="entry name" value="Esterase"/>
    <property type="match status" value="1"/>
</dbReference>
<evidence type="ECO:0000256" key="1">
    <source>
        <dbReference type="ARBA" id="ARBA00022729"/>
    </source>
</evidence>
<evidence type="ECO:0000313" key="4">
    <source>
        <dbReference type="Proteomes" id="UP000541352"/>
    </source>
</evidence>
<organism evidence="3 4">
    <name type="scientific">Runella defluvii</name>
    <dbReference type="NCBI Taxonomy" id="370973"/>
    <lineage>
        <taxon>Bacteria</taxon>
        <taxon>Pseudomonadati</taxon>
        <taxon>Bacteroidota</taxon>
        <taxon>Cytophagia</taxon>
        <taxon>Cytophagales</taxon>
        <taxon>Spirosomataceae</taxon>
        <taxon>Runella</taxon>
    </lineage>
</organism>
<gene>
    <name evidence="3" type="ORF">FHS57_005749</name>
</gene>
<feature type="signal peptide" evidence="2">
    <location>
        <begin position="1"/>
        <end position="22"/>
    </location>
</feature>
<dbReference type="InterPro" id="IPR029058">
    <property type="entry name" value="AB_hydrolase_fold"/>
</dbReference>
<dbReference type="Gene3D" id="3.40.50.1820">
    <property type="entry name" value="alpha/beta hydrolase"/>
    <property type="match status" value="1"/>
</dbReference>
<accession>A0A7W5ZS30</accession>
<comment type="caution">
    <text evidence="3">The sequence shown here is derived from an EMBL/GenBank/DDBJ whole genome shotgun (WGS) entry which is preliminary data.</text>
</comment>